<evidence type="ECO:0000313" key="2">
    <source>
        <dbReference type="Proteomes" id="UP000061457"/>
    </source>
</evidence>
<dbReference type="CDD" id="cd07812">
    <property type="entry name" value="SRPBCC"/>
    <property type="match status" value="1"/>
</dbReference>
<dbReference type="Pfam" id="PF10604">
    <property type="entry name" value="Polyketide_cyc2"/>
    <property type="match status" value="1"/>
</dbReference>
<dbReference type="Gene3D" id="3.30.530.20">
    <property type="match status" value="1"/>
</dbReference>
<reference evidence="1 2" key="1">
    <citation type="submission" date="2015-11" db="EMBL/GenBank/DDBJ databases">
        <authorList>
            <person name="Zhang Y."/>
            <person name="Guo Z."/>
        </authorList>
    </citation>
    <scope>NUCLEOTIDE SEQUENCE [LARGE SCALE GENOMIC DNA]</scope>
    <source>
        <strain evidence="1 2">KCTC 12086</strain>
    </source>
</reference>
<evidence type="ECO:0000313" key="1">
    <source>
        <dbReference type="EMBL" id="ALO44408.1"/>
    </source>
</evidence>
<dbReference type="STRING" id="161398.PP2015_3940"/>
<dbReference type="InterPro" id="IPR019587">
    <property type="entry name" value="Polyketide_cyclase/dehydratase"/>
</dbReference>
<protein>
    <submittedName>
        <fullName evidence="1">Polyketide cyclase / dehydrase and lipid transport</fullName>
    </submittedName>
</protein>
<dbReference type="Proteomes" id="UP000061457">
    <property type="component" value="Chromosome II"/>
</dbReference>
<dbReference type="InterPro" id="IPR023393">
    <property type="entry name" value="START-like_dom_sf"/>
</dbReference>
<dbReference type="KEGG" id="pphe:PP2015_3940"/>
<accession>A0A0S2K860</accession>
<dbReference type="SUPFAM" id="SSF55961">
    <property type="entry name" value="Bet v1-like"/>
    <property type="match status" value="1"/>
</dbReference>
<dbReference type="RefSeq" id="WP_058032264.1">
    <property type="nucleotide sequence ID" value="NZ_CP013188.1"/>
</dbReference>
<proteinExistence type="predicted"/>
<organism evidence="1 2">
    <name type="scientific">Pseudoalteromonas phenolica</name>
    <dbReference type="NCBI Taxonomy" id="161398"/>
    <lineage>
        <taxon>Bacteria</taxon>
        <taxon>Pseudomonadati</taxon>
        <taxon>Pseudomonadota</taxon>
        <taxon>Gammaproteobacteria</taxon>
        <taxon>Alteromonadales</taxon>
        <taxon>Pseudoalteromonadaceae</taxon>
        <taxon>Pseudoalteromonas</taxon>
    </lineage>
</organism>
<dbReference type="AlphaFoldDB" id="A0A0S2K860"/>
<keyword evidence="2" id="KW-1185">Reference proteome</keyword>
<dbReference type="EMBL" id="CP013188">
    <property type="protein sequence ID" value="ALO44408.1"/>
    <property type="molecule type" value="Genomic_DNA"/>
</dbReference>
<dbReference type="PATRIC" id="fig|161398.10.peg.4032"/>
<name>A0A0S2K860_9GAMM</name>
<sequence>MNVQQSIIIPAKKEQVWRVISDIRHAHQHISAIKSLVIIEQPKEGLKGLKWQETRTMFGKDATETMWITESQTNSFYKTKAQSHGCDYYSEMKIIEGQEQCELIMGFTGVPQSLFAKIMGKLMSRFMTEQLKKTMQADLKDIKSAVLAIHNLNTE</sequence>
<gene>
    <name evidence="1" type="ORF">PP2015_3940</name>
</gene>
<dbReference type="OrthoDB" id="4773254at2"/>